<keyword evidence="4" id="KW-1185">Reference proteome</keyword>
<dbReference type="PANTHER" id="PTHR11552:SF78">
    <property type="entry name" value="GLUCOSE-METHANOL-CHOLINE OXIDOREDUCTASE N-TERMINAL DOMAIN-CONTAINING PROTEIN"/>
    <property type="match status" value="1"/>
</dbReference>
<dbReference type="EMBL" id="GL698544">
    <property type="protein sequence ID" value="EFY86565.1"/>
    <property type="molecule type" value="Genomic_DNA"/>
</dbReference>
<dbReference type="eggNOG" id="KOG1238">
    <property type="taxonomic scope" value="Eukaryota"/>
</dbReference>
<dbReference type="InterPro" id="IPR036188">
    <property type="entry name" value="FAD/NAD-bd_sf"/>
</dbReference>
<sequence>MTMDPRQPENSAILTTVPSELAEVDFIIARGGTAGSIVAARLSDAHPQADIPVIKAGPESFHLAAVAYPAPALYRKNISPASSTIKFYFAAPDTQLANKSIPILASRTLGGGSTVNLLMYARGQKADFNGWKEKGWSAEELVPFLQKASISCRSTPPRRSYRLMSAAVEPASAKVLKDIPVGQVPYLSPEELIVSKIQSS</sequence>
<evidence type="ECO:0000313" key="4">
    <source>
        <dbReference type="Proteomes" id="UP000002499"/>
    </source>
</evidence>
<dbReference type="Proteomes" id="UP000002499">
    <property type="component" value="Unassembled WGS sequence"/>
</dbReference>
<dbReference type="InterPro" id="IPR012132">
    <property type="entry name" value="GMC_OxRdtase"/>
</dbReference>
<dbReference type="PANTHER" id="PTHR11552">
    <property type="entry name" value="GLUCOSE-METHANOL-CHOLINE GMC OXIDOREDUCTASE"/>
    <property type="match status" value="1"/>
</dbReference>
<gene>
    <name evidence="3" type="ORF">MAC_07427</name>
</gene>
<name>E9EC29_METAQ</name>
<proteinExistence type="inferred from homology"/>
<dbReference type="InterPro" id="IPR000172">
    <property type="entry name" value="GMC_OxRdtase_N"/>
</dbReference>
<feature type="domain" description="Glucose-methanol-choline oxidoreductase N-terminal" evidence="2">
    <location>
        <begin position="24"/>
        <end position="149"/>
    </location>
</feature>
<dbReference type="OrthoDB" id="5421247at2759"/>
<evidence type="ECO:0000313" key="3">
    <source>
        <dbReference type="EMBL" id="EFY86565.1"/>
    </source>
</evidence>
<accession>E9EC29</accession>
<dbReference type="InParanoid" id="E9EC29"/>
<dbReference type="GO" id="GO:0050660">
    <property type="term" value="F:flavin adenine dinucleotide binding"/>
    <property type="evidence" value="ECO:0007669"/>
    <property type="project" value="InterPro"/>
</dbReference>
<dbReference type="Gene3D" id="3.30.560.10">
    <property type="entry name" value="Glucose Oxidase, domain 3"/>
    <property type="match status" value="1"/>
</dbReference>
<reference evidence="3 4" key="1">
    <citation type="journal article" date="2011" name="PLoS Genet.">
        <title>Genome sequencing and comparative transcriptomics of the model entomopathogenic fungi Metarhizium anisopliae and M. acridum.</title>
        <authorList>
            <person name="Gao Q."/>
            <person name="Jin K."/>
            <person name="Ying S.H."/>
            <person name="Zhang Y."/>
            <person name="Xiao G."/>
            <person name="Shang Y."/>
            <person name="Duan Z."/>
            <person name="Hu X."/>
            <person name="Xie X.Q."/>
            <person name="Zhou G."/>
            <person name="Peng G."/>
            <person name="Luo Z."/>
            <person name="Huang W."/>
            <person name="Wang B."/>
            <person name="Fang W."/>
            <person name="Wang S."/>
            <person name="Zhong Y."/>
            <person name="Ma L.J."/>
            <person name="St Leger R.J."/>
            <person name="Zhao G.P."/>
            <person name="Pei Y."/>
            <person name="Feng M.G."/>
            <person name="Xia Y."/>
            <person name="Wang C."/>
        </authorList>
    </citation>
    <scope>NUCLEOTIDE SEQUENCE [LARGE SCALE GENOMIC DNA]</scope>
    <source>
        <strain evidence="3 4">CQMa 102</strain>
    </source>
</reference>
<dbReference type="AlphaFoldDB" id="E9EC29"/>
<dbReference type="Pfam" id="PF00732">
    <property type="entry name" value="GMC_oxred_N"/>
    <property type="match status" value="1"/>
</dbReference>
<evidence type="ECO:0000256" key="1">
    <source>
        <dbReference type="ARBA" id="ARBA00010790"/>
    </source>
</evidence>
<dbReference type="SUPFAM" id="SSF51905">
    <property type="entry name" value="FAD/NAD(P)-binding domain"/>
    <property type="match status" value="1"/>
</dbReference>
<dbReference type="GO" id="GO:0016614">
    <property type="term" value="F:oxidoreductase activity, acting on CH-OH group of donors"/>
    <property type="evidence" value="ECO:0007669"/>
    <property type="project" value="InterPro"/>
</dbReference>
<comment type="similarity">
    <text evidence="1">Belongs to the GMC oxidoreductase family.</text>
</comment>
<organism evidence="4">
    <name type="scientific">Metarhizium acridum (strain CQMa 102)</name>
    <dbReference type="NCBI Taxonomy" id="655827"/>
    <lineage>
        <taxon>Eukaryota</taxon>
        <taxon>Fungi</taxon>
        <taxon>Dikarya</taxon>
        <taxon>Ascomycota</taxon>
        <taxon>Pezizomycotina</taxon>
        <taxon>Sordariomycetes</taxon>
        <taxon>Hypocreomycetidae</taxon>
        <taxon>Hypocreales</taxon>
        <taxon>Clavicipitaceae</taxon>
        <taxon>Metarhizium</taxon>
    </lineage>
</organism>
<dbReference type="HOGENOM" id="CLU_1366528_0_0_1"/>
<dbReference type="STRING" id="655827.E9EC29"/>
<protein>
    <submittedName>
        <fullName evidence="3">Glucose-methanol-choline (Gmc) oxidoreductase, putative</fullName>
    </submittedName>
</protein>
<evidence type="ECO:0000259" key="2">
    <source>
        <dbReference type="Pfam" id="PF00732"/>
    </source>
</evidence>
<dbReference type="Gene3D" id="3.50.50.60">
    <property type="entry name" value="FAD/NAD(P)-binding domain"/>
    <property type="match status" value="1"/>
</dbReference>